<proteinExistence type="inferred from homology"/>
<gene>
    <name evidence="6" type="ORF">M422DRAFT_167821</name>
</gene>
<evidence type="ECO:0000256" key="3">
    <source>
        <dbReference type="ARBA" id="ARBA00022989"/>
    </source>
</evidence>
<evidence type="ECO:0000256" key="4">
    <source>
        <dbReference type="ARBA" id="ARBA00023136"/>
    </source>
</evidence>
<dbReference type="Pfam" id="PF04140">
    <property type="entry name" value="ICMT"/>
    <property type="match status" value="1"/>
</dbReference>
<protein>
    <recommendedName>
        <fullName evidence="5">Protein-S-isoprenylcysteine O-methyltransferase</fullName>
        <ecNumber evidence="5">2.1.1.100</ecNumber>
    </recommendedName>
</protein>
<comment type="caution">
    <text evidence="5">Lacks conserved residue(s) required for the propagation of feature annotation.</text>
</comment>
<keyword evidence="5" id="KW-0949">S-adenosyl-L-methionine</keyword>
<dbReference type="GO" id="GO:0032259">
    <property type="term" value="P:methylation"/>
    <property type="evidence" value="ECO:0007669"/>
    <property type="project" value="UniProtKB-KW"/>
</dbReference>
<feature type="transmembrane region" description="Helical" evidence="5">
    <location>
        <begin position="29"/>
        <end position="50"/>
    </location>
</feature>
<keyword evidence="3 5" id="KW-1133">Transmembrane helix</keyword>
<feature type="transmembrane region" description="Helical" evidence="5">
    <location>
        <begin position="71"/>
        <end position="94"/>
    </location>
</feature>
<dbReference type="PANTHER" id="PTHR12714:SF9">
    <property type="entry name" value="PROTEIN-S-ISOPRENYLCYSTEINE O-METHYLTRANSFERASE"/>
    <property type="match status" value="1"/>
</dbReference>
<keyword evidence="2 5" id="KW-0812">Transmembrane</keyword>
<keyword evidence="5" id="KW-0489">Methyltransferase</keyword>
<evidence type="ECO:0000256" key="2">
    <source>
        <dbReference type="ARBA" id="ARBA00022692"/>
    </source>
</evidence>
<keyword evidence="4 5" id="KW-0472">Membrane</keyword>
<dbReference type="PANTHER" id="PTHR12714">
    <property type="entry name" value="PROTEIN-S ISOPRENYLCYSTEINE O-METHYLTRANSFERASE"/>
    <property type="match status" value="1"/>
</dbReference>
<keyword evidence="5" id="KW-0256">Endoplasmic reticulum</keyword>
<keyword evidence="5" id="KW-0808">Transferase</keyword>
<evidence type="ECO:0000313" key="6">
    <source>
        <dbReference type="EMBL" id="KIJ44731.1"/>
    </source>
</evidence>
<comment type="similarity">
    <text evidence="5">Belongs to the class VI-like SAM-binding methyltransferase superfamily. Isoprenylcysteine carboxyl methyltransferase family.</text>
</comment>
<comment type="catalytic activity">
    <reaction evidence="5">
        <text>[protein]-C-terminal S-[(2E,6E)-farnesyl]-L-cysteine + S-adenosyl-L-methionine = [protein]-C-terminal S-[(2E,6E)-farnesyl]-L-cysteine methyl ester + S-adenosyl-L-homocysteine</text>
        <dbReference type="Rhea" id="RHEA:21672"/>
        <dbReference type="Rhea" id="RHEA-COMP:12125"/>
        <dbReference type="Rhea" id="RHEA-COMP:12126"/>
        <dbReference type="ChEBI" id="CHEBI:57856"/>
        <dbReference type="ChEBI" id="CHEBI:59789"/>
        <dbReference type="ChEBI" id="CHEBI:90510"/>
        <dbReference type="ChEBI" id="CHEBI:90511"/>
        <dbReference type="EC" id="2.1.1.100"/>
    </reaction>
</comment>
<sequence length="165" mass="18606">METILSITCPNYSRGPDHERIPLLLPPSFIIGVAGIILGSTIRILCFRTLDKLFTYQITIRQNHKLIDYGPYGVVRHPAYVGVAFGLLGTAMLFVGPRSYPWACGLATSSAVAFTIWLWIIFLVYLTYSTLRRGPIEDEGLRATFGKEWEEYAKKVPYMFIPGII</sequence>
<evidence type="ECO:0000256" key="1">
    <source>
        <dbReference type="ARBA" id="ARBA00004141"/>
    </source>
</evidence>
<reference evidence="6 7" key="1">
    <citation type="submission" date="2014-06" db="EMBL/GenBank/DDBJ databases">
        <title>Evolutionary Origins and Diversification of the Mycorrhizal Mutualists.</title>
        <authorList>
            <consortium name="DOE Joint Genome Institute"/>
            <consortium name="Mycorrhizal Genomics Consortium"/>
            <person name="Kohler A."/>
            <person name="Kuo A."/>
            <person name="Nagy L.G."/>
            <person name="Floudas D."/>
            <person name="Copeland A."/>
            <person name="Barry K.W."/>
            <person name="Cichocki N."/>
            <person name="Veneault-Fourrey C."/>
            <person name="LaButti K."/>
            <person name="Lindquist E.A."/>
            <person name="Lipzen A."/>
            <person name="Lundell T."/>
            <person name="Morin E."/>
            <person name="Murat C."/>
            <person name="Riley R."/>
            <person name="Ohm R."/>
            <person name="Sun H."/>
            <person name="Tunlid A."/>
            <person name="Henrissat B."/>
            <person name="Grigoriev I.V."/>
            <person name="Hibbett D.S."/>
            <person name="Martin F."/>
        </authorList>
    </citation>
    <scope>NUCLEOTIDE SEQUENCE [LARGE SCALE GENOMIC DNA]</scope>
    <source>
        <strain evidence="6 7">SS14</strain>
    </source>
</reference>
<dbReference type="Gene3D" id="1.20.120.1630">
    <property type="match status" value="1"/>
</dbReference>
<feature type="transmembrane region" description="Helical" evidence="5">
    <location>
        <begin position="100"/>
        <end position="126"/>
    </location>
</feature>
<organism evidence="6 7">
    <name type="scientific">Sphaerobolus stellatus (strain SS14)</name>
    <dbReference type="NCBI Taxonomy" id="990650"/>
    <lineage>
        <taxon>Eukaryota</taxon>
        <taxon>Fungi</taxon>
        <taxon>Dikarya</taxon>
        <taxon>Basidiomycota</taxon>
        <taxon>Agaricomycotina</taxon>
        <taxon>Agaricomycetes</taxon>
        <taxon>Phallomycetidae</taxon>
        <taxon>Geastrales</taxon>
        <taxon>Sphaerobolaceae</taxon>
        <taxon>Sphaerobolus</taxon>
    </lineage>
</organism>
<keyword evidence="7" id="KW-1185">Reference proteome</keyword>
<evidence type="ECO:0000313" key="7">
    <source>
        <dbReference type="Proteomes" id="UP000054279"/>
    </source>
</evidence>
<dbReference type="GO" id="GO:0005789">
    <property type="term" value="C:endoplasmic reticulum membrane"/>
    <property type="evidence" value="ECO:0007669"/>
    <property type="project" value="UniProtKB-SubCell"/>
</dbReference>
<dbReference type="OrthoDB" id="422086at2759"/>
<comment type="subcellular location">
    <subcellularLocation>
        <location evidence="5">Endoplasmic reticulum membrane</location>
        <topology evidence="5">Multi-pass membrane protein</topology>
    </subcellularLocation>
    <subcellularLocation>
        <location evidence="1">Membrane</location>
        <topology evidence="1">Multi-pass membrane protein</topology>
    </subcellularLocation>
</comment>
<dbReference type="HOGENOM" id="CLU_065200_6_2_1"/>
<dbReference type="EC" id="2.1.1.100" evidence="5"/>
<dbReference type="InterPro" id="IPR007269">
    <property type="entry name" value="ICMT_MeTrfase"/>
</dbReference>
<dbReference type="AlphaFoldDB" id="A0A0C9W193"/>
<accession>A0A0C9W193</accession>
<name>A0A0C9W193_SPHS4</name>
<dbReference type="Proteomes" id="UP000054279">
    <property type="component" value="Unassembled WGS sequence"/>
</dbReference>
<dbReference type="EMBL" id="KN837115">
    <property type="protein sequence ID" value="KIJ44731.1"/>
    <property type="molecule type" value="Genomic_DNA"/>
</dbReference>
<dbReference type="GO" id="GO:0004671">
    <property type="term" value="F:protein C-terminal S-isoprenylcysteine carboxyl O-methyltransferase activity"/>
    <property type="evidence" value="ECO:0007669"/>
    <property type="project" value="UniProtKB-EC"/>
</dbReference>
<evidence type="ECO:0000256" key="5">
    <source>
        <dbReference type="RuleBase" id="RU362022"/>
    </source>
</evidence>